<evidence type="ECO:0000313" key="1">
    <source>
        <dbReference type="EMBL" id="EIE26445.1"/>
    </source>
</evidence>
<protein>
    <submittedName>
        <fullName evidence="1">Uncharacterized protein</fullName>
    </submittedName>
</protein>
<accession>I0Z726</accession>
<dbReference type="PANTHER" id="PTHR37203:SF3">
    <property type="entry name" value="SLR0975 PROTEIN"/>
    <property type="match status" value="1"/>
</dbReference>
<dbReference type="eggNOG" id="ENOG502QT28">
    <property type="taxonomic scope" value="Eukaryota"/>
</dbReference>
<organism evidence="1 2">
    <name type="scientific">Coccomyxa subellipsoidea (strain C-169)</name>
    <name type="common">Green microalga</name>
    <dbReference type="NCBI Taxonomy" id="574566"/>
    <lineage>
        <taxon>Eukaryota</taxon>
        <taxon>Viridiplantae</taxon>
        <taxon>Chlorophyta</taxon>
        <taxon>core chlorophytes</taxon>
        <taxon>Trebouxiophyceae</taxon>
        <taxon>Trebouxiophyceae incertae sedis</taxon>
        <taxon>Coccomyxaceae</taxon>
        <taxon>Coccomyxa</taxon>
        <taxon>Coccomyxa subellipsoidea</taxon>
    </lineage>
</organism>
<proteinExistence type="predicted"/>
<dbReference type="STRING" id="574566.I0Z726"/>
<gene>
    <name evidence="1" type="ORF">COCSUDRAFT_46090</name>
</gene>
<dbReference type="PANTHER" id="PTHR37203">
    <property type="match status" value="1"/>
</dbReference>
<reference evidence="1 2" key="1">
    <citation type="journal article" date="2012" name="Genome Biol.">
        <title>The genome of the polar eukaryotic microalga coccomyxa subellipsoidea reveals traits of cold adaptation.</title>
        <authorList>
            <person name="Blanc G."/>
            <person name="Agarkova I."/>
            <person name="Grimwood J."/>
            <person name="Kuo A."/>
            <person name="Brueggeman A."/>
            <person name="Dunigan D."/>
            <person name="Gurnon J."/>
            <person name="Ladunga I."/>
            <person name="Lindquist E."/>
            <person name="Lucas S."/>
            <person name="Pangilinan J."/>
            <person name="Proschold T."/>
            <person name="Salamov A."/>
            <person name="Schmutz J."/>
            <person name="Weeks D."/>
            <person name="Yamada T."/>
            <person name="Claverie J.M."/>
            <person name="Grigoriev I."/>
            <person name="Van Etten J."/>
            <person name="Lomsadze A."/>
            <person name="Borodovsky M."/>
        </authorList>
    </citation>
    <scope>NUCLEOTIDE SEQUENCE [LARGE SCALE GENOMIC DNA]</scope>
    <source>
        <strain evidence="1 2">C-169</strain>
    </source>
</reference>
<dbReference type="KEGG" id="csl:COCSUDRAFT_46090"/>
<dbReference type="GeneID" id="17044455"/>
<keyword evidence="2" id="KW-1185">Reference proteome</keyword>
<dbReference type="AlphaFoldDB" id="I0Z726"/>
<sequence length="362" mass="39142">MNSNTQMCQAHTSLAALPHRTAPVASLNNSRPMSWRHQHNMGIGTVWKPRTLTTTAGARSVSTNAEVRSLEPITPPYSEQDVDRELWDLLDLANDDELEAVHDILFSASPLSPLIKSLVADNEPAAIAARGRASIMHRIESRFRFLAASSAAVLRGYRPSYRETLQYIRDRLDVRCPSGLATADLETEIFLHILHQHSGAITGLVEEQASMRGTIADGDGMAFVRRRTSAGAGLVNRLIAPLKLGGAELLPTLVKLGSAVSLSGMRKSALQQLGRNLLVQSARYEAALSALCQSGARGVTASFERRLAVQAASNGVTRAAARYGAVNDLALKALGTDYGRLVRAIFALCQIRLLRTQGFVNP</sequence>
<evidence type="ECO:0000313" key="2">
    <source>
        <dbReference type="Proteomes" id="UP000007264"/>
    </source>
</evidence>
<dbReference type="EMBL" id="AGSI01000002">
    <property type="protein sequence ID" value="EIE26445.1"/>
    <property type="molecule type" value="Genomic_DNA"/>
</dbReference>
<dbReference type="Proteomes" id="UP000007264">
    <property type="component" value="Unassembled WGS sequence"/>
</dbReference>
<dbReference type="RefSeq" id="XP_005650989.1">
    <property type="nucleotide sequence ID" value="XM_005650932.1"/>
</dbReference>
<name>I0Z726_COCSC</name>
<comment type="caution">
    <text evidence="1">The sequence shown here is derived from an EMBL/GenBank/DDBJ whole genome shotgun (WGS) entry which is preliminary data.</text>
</comment>
<dbReference type="OrthoDB" id="448946at2759"/>